<organism evidence="2 3">
    <name type="scientific">Ruegeria marina</name>
    <dbReference type="NCBI Taxonomy" id="639004"/>
    <lineage>
        <taxon>Bacteria</taxon>
        <taxon>Pseudomonadati</taxon>
        <taxon>Pseudomonadota</taxon>
        <taxon>Alphaproteobacteria</taxon>
        <taxon>Rhodobacterales</taxon>
        <taxon>Roseobacteraceae</taxon>
        <taxon>Ruegeria</taxon>
    </lineage>
</organism>
<reference evidence="3" key="1">
    <citation type="submission" date="2016-10" db="EMBL/GenBank/DDBJ databases">
        <authorList>
            <person name="Varghese N."/>
            <person name="Submissions S."/>
        </authorList>
    </citation>
    <scope>NUCLEOTIDE SEQUENCE [LARGE SCALE GENOMIC DNA]</scope>
    <source>
        <strain evidence="3">CGMCC 1.9108</strain>
    </source>
</reference>
<dbReference type="Pfam" id="PF16976">
    <property type="entry name" value="RcpC"/>
    <property type="match status" value="1"/>
</dbReference>
<name>A0A1G7F9J3_9RHOB</name>
<proteinExistence type="predicted"/>
<evidence type="ECO:0000313" key="3">
    <source>
        <dbReference type="Proteomes" id="UP000199628"/>
    </source>
</evidence>
<protein>
    <submittedName>
        <fullName evidence="2">Pilus assembly protein CpaB</fullName>
    </submittedName>
</protein>
<keyword evidence="3" id="KW-1185">Reference proteome</keyword>
<gene>
    <name evidence="2" type="ORF">SAMN04488239_1317</name>
</gene>
<dbReference type="CDD" id="cd11614">
    <property type="entry name" value="SAF_CpaB_FlgA_like"/>
    <property type="match status" value="1"/>
</dbReference>
<feature type="domain" description="SAF" evidence="1">
    <location>
        <begin position="43"/>
        <end position="111"/>
    </location>
</feature>
<dbReference type="STRING" id="639004.SAMN04488239_1317"/>
<dbReference type="Pfam" id="PF08666">
    <property type="entry name" value="SAF"/>
    <property type="match status" value="1"/>
</dbReference>
<dbReference type="InterPro" id="IPR031571">
    <property type="entry name" value="RcpC_dom"/>
</dbReference>
<dbReference type="InterPro" id="IPR017592">
    <property type="entry name" value="Pilus_assmbl_Flp-typ_CpaB"/>
</dbReference>
<evidence type="ECO:0000313" key="2">
    <source>
        <dbReference type="EMBL" id="SDE72531.1"/>
    </source>
</evidence>
<evidence type="ECO:0000259" key="1">
    <source>
        <dbReference type="SMART" id="SM00858"/>
    </source>
</evidence>
<sequence length="269" mass="28860">MRLSAIFTALTGLAVAGGSVYLAREYINLGPSAAQASVESETVSVIVASRDISFGEAIRPGTLTTINWPRAALPGGVYTDYEELLAAGGLPPRRARRPIAQGELILKNKVSDYGEKVTIVQTIGDNNRAIAIEVDAETAVGGFVTPGDRVDIVMTAGSKENLRAVTILQNIRVIGVDQEADVQTDQPSIARTVTVAVTPDQGQRLALAQRAGKLSLTLRSINDTEDRELTMTRMTDLLREPTPEIKEGPARPSVIRIRRGMDVTESVIN</sequence>
<dbReference type="InterPro" id="IPR013974">
    <property type="entry name" value="SAF"/>
</dbReference>
<dbReference type="SMART" id="SM00858">
    <property type="entry name" value="SAF"/>
    <property type="match status" value="1"/>
</dbReference>
<dbReference type="EMBL" id="FMZV01000031">
    <property type="protein sequence ID" value="SDE72531.1"/>
    <property type="molecule type" value="Genomic_DNA"/>
</dbReference>
<dbReference type="NCBIfam" id="TIGR03177">
    <property type="entry name" value="pilus_cpaB"/>
    <property type="match status" value="1"/>
</dbReference>
<dbReference type="AlphaFoldDB" id="A0A1G7F9J3"/>
<dbReference type="OrthoDB" id="163768at2"/>
<dbReference type="RefSeq" id="WP_093037946.1">
    <property type="nucleotide sequence ID" value="NZ_FMZV01000031.1"/>
</dbReference>
<accession>A0A1G7F9J3</accession>
<dbReference type="Proteomes" id="UP000199628">
    <property type="component" value="Unassembled WGS sequence"/>
</dbReference>